<feature type="compositionally biased region" description="Polar residues" evidence="1">
    <location>
        <begin position="174"/>
        <end position="191"/>
    </location>
</feature>
<evidence type="ECO:0000313" key="3">
    <source>
        <dbReference type="Proteomes" id="UP001222325"/>
    </source>
</evidence>
<dbReference type="EMBL" id="JARJCN010000017">
    <property type="protein sequence ID" value="KAJ7092917.1"/>
    <property type="molecule type" value="Genomic_DNA"/>
</dbReference>
<accession>A0AAD6U9L2</accession>
<keyword evidence="3" id="KW-1185">Reference proteome</keyword>
<feature type="compositionally biased region" description="Pro residues" evidence="1">
    <location>
        <begin position="312"/>
        <end position="325"/>
    </location>
</feature>
<proteinExistence type="predicted"/>
<dbReference type="Proteomes" id="UP001222325">
    <property type="component" value="Unassembled WGS sequence"/>
</dbReference>
<reference evidence="2" key="1">
    <citation type="submission" date="2023-03" db="EMBL/GenBank/DDBJ databases">
        <title>Massive genome expansion in bonnet fungi (Mycena s.s.) driven by repeated elements and novel gene families across ecological guilds.</title>
        <authorList>
            <consortium name="Lawrence Berkeley National Laboratory"/>
            <person name="Harder C.B."/>
            <person name="Miyauchi S."/>
            <person name="Viragh M."/>
            <person name="Kuo A."/>
            <person name="Thoen E."/>
            <person name="Andreopoulos B."/>
            <person name="Lu D."/>
            <person name="Skrede I."/>
            <person name="Drula E."/>
            <person name="Henrissat B."/>
            <person name="Morin E."/>
            <person name="Kohler A."/>
            <person name="Barry K."/>
            <person name="LaButti K."/>
            <person name="Morin E."/>
            <person name="Salamov A."/>
            <person name="Lipzen A."/>
            <person name="Mereny Z."/>
            <person name="Hegedus B."/>
            <person name="Baldrian P."/>
            <person name="Stursova M."/>
            <person name="Weitz H."/>
            <person name="Taylor A."/>
            <person name="Grigoriev I.V."/>
            <person name="Nagy L.G."/>
            <person name="Martin F."/>
            <person name="Kauserud H."/>
        </authorList>
    </citation>
    <scope>NUCLEOTIDE SEQUENCE</scope>
    <source>
        <strain evidence="2">CBHHK173m</strain>
    </source>
</reference>
<feature type="region of interest" description="Disordered" evidence="1">
    <location>
        <begin position="258"/>
        <end position="325"/>
    </location>
</feature>
<feature type="compositionally biased region" description="Polar residues" evidence="1">
    <location>
        <begin position="200"/>
        <end position="211"/>
    </location>
</feature>
<evidence type="ECO:0000256" key="1">
    <source>
        <dbReference type="SAM" id="MobiDB-lite"/>
    </source>
</evidence>
<gene>
    <name evidence="2" type="ORF">B0H15DRAFT_832948</name>
</gene>
<comment type="caution">
    <text evidence="2">The sequence shown here is derived from an EMBL/GenBank/DDBJ whole genome shotgun (WGS) entry which is preliminary data.</text>
</comment>
<protein>
    <submittedName>
        <fullName evidence="2">Uncharacterized protein</fullName>
    </submittedName>
</protein>
<name>A0AAD6U9L2_9AGAR</name>
<evidence type="ECO:0000313" key="2">
    <source>
        <dbReference type="EMBL" id="KAJ7092917.1"/>
    </source>
</evidence>
<feature type="compositionally biased region" description="Low complexity" evidence="1">
    <location>
        <begin position="285"/>
        <end position="296"/>
    </location>
</feature>
<organism evidence="2 3">
    <name type="scientific">Mycena belliarum</name>
    <dbReference type="NCBI Taxonomy" id="1033014"/>
    <lineage>
        <taxon>Eukaryota</taxon>
        <taxon>Fungi</taxon>
        <taxon>Dikarya</taxon>
        <taxon>Basidiomycota</taxon>
        <taxon>Agaricomycotina</taxon>
        <taxon>Agaricomycetes</taxon>
        <taxon>Agaricomycetidae</taxon>
        <taxon>Agaricales</taxon>
        <taxon>Marasmiineae</taxon>
        <taxon>Mycenaceae</taxon>
        <taxon>Mycena</taxon>
    </lineage>
</organism>
<sequence>MASQGLQICPHTCGCDVSSPALSLMSRTPEWLARCPVYEKTGTGMADHLVHEIHPSCISGCPLYTETRVSGRDLTHEEFEAWVPYIGHLDQFRPHIPAQYHHLIALPRGVPSFLPKHPLIALEGPPSAVPARYDEFFATLANKDASASQAPPKRGGTRMELGPIQQAPPISQDAPATSTRTYEGFFSSFSAKPNDASPDNPAQENSPSSSADAMAKEQRLLAALKDKPPPAAPGPRPRPSQDYASSVRVLDFGRAVPDDHSSFSATNGSGAPDADAPTVFSWRLPPSSVPTIASPAAPAPPSDSPMSWRLPAAPPPAAPPAPPPRILATTSLATLHAAVLATYAVLPGAPDLLFALLTNTATGPDGALYVVPRYQICRHCAEEFDTTQPAARCTWHYGASLPFPFPCPFSVSILTKTNLLPSTSSPGTALLDPQWATYAAGPSTDPQRLYFWDCCGARLSARAPGCLASAHAPLAPPNGPPMRLPPPAQLVPAPVSALAAPPGGKRKRAGTRVPEVRCGHCGTAWRTGEKDKEKDGMSCAWHDGVRVVAPGEVGVDARSGGRWSCCGQDGGATGCVVSAHVPPRVLGPRDQL</sequence>
<dbReference type="AlphaFoldDB" id="A0AAD6U9L2"/>
<feature type="region of interest" description="Disordered" evidence="1">
    <location>
        <begin position="144"/>
        <end position="214"/>
    </location>
</feature>